<proteinExistence type="predicted"/>
<evidence type="ECO:0000256" key="1">
    <source>
        <dbReference type="SAM" id="MobiDB-lite"/>
    </source>
</evidence>
<gene>
    <name evidence="3" type="ORF">BASA50_011023</name>
</gene>
<evidence type="ECO:0000313" key="3">
    <source>
        <dbReference type="EMBL" id="KAH6587931.1"/>
    </source>
</evidence>
<protein>
    <submittedName>
        <fullName evidence="3">Uncharacterized protein</fullName>
    </submittedName>
</protein>
<accession>A0ABQ8EWZ1</accession>
<evidence type="ECO:0000256" key="2">
    <source>
        <dbReference type="SAM" id="SignalP"/>
    </source>
</evidence>
<feature type="compositionally biased region" description="Basic and acidic residues" evidence="1">
    <location>
        <begin position="127"/>
        <end position="136"/>
    </location>
</feature>
<feature type="region of interest" description="Disordered" evidence="1">
    <location>
        <begin position="18"/>
        <end position="137"/>
    </location>
</feature>
<feature type="signal peptide" evidence="2">
    <location>
        <begin position="1"/>
        <end position="19"/>
    </location>
</feature>
<feature type="compositionally biased region" description="Basic and acidic residues" evidence="1">
    <location>
        <begin position="74"/>
        <end position="83"/>
    </location>
</feature>
<feature type="compositionally biased region" description="Polar residues" evidence="1">
    <location>
        <begin position="96"/>
        <end position="105"/>
    </location>
</feature>
<dbReference type="EMBL" id="JAFCIX010000549">
    <property type="protein sequence ID" value="KAH6587931.1"/>
    <property type="molecule type" value="Genomic_DNA"/>
</dbReference>
<name>A0ABQ8EWZ1_9FUNG</name>
<keyword evidence="2" id="KW-0732">Signal</keyword>
<organism evidence="3 4">
    <name type="scientific">Batrachochytrium salamandrivorans</name>
    <dbReference type="NCBI Taxonomy" id="1357716"/>
    <lineage>
        <taxon>Eukaryota</taxon>
        <taxon>Fungi</taxon>
        <taxon>Fungi incertae sedis</taxon>
        <taxon>Chytridiomycota</taxon>
        <taxon>Chytridiomycota incertae sedis</taxon>
        <taxon>Chytridiomycetes</taxon>
        <taxon>Rhizophydiales</taxon>
        <taxon>Rhizophydiales incertae sedis</taxon>
        <taxon>Batrachochytrium</taxon>
    </lineage>
</organism>
<dbReference type="Proteomes" id="UP001648503">
    <property type="component" value="Unassembled WGS sequence"/>
</dbReference>
<feature type="compositionally biased region" description="Basic residues" evidence="1">
    <location>
        <begin position="40"/>
        <end position="54"/>
    </location>
</feature>
<evidence type="ECO:0000313" key="4">
    <source>
        <dbReference type="Proteomes" id="UP001648503"/>
    </source>
</evidence>
<feature type="chain" id="PRO_5045160352" evidence="2">
    <location>
        <begin position="20"/>
        <end position="249"/>
    </location>
</feature>
<feature type="compositionally biased region" description="Low complexity" evidence="1">
    <location>
        <begin position="27"/>
        <end position="39"/>
    </location>
</feature>
<keyword evidence="4" id="KW-1185">Reference proteome</keyword>
<comment type="caution">
    <text evidence="3">The sequence shown here is derived from an EMBL/GenBank/DDBJ whole genome shotgun (WGS) entry which is preliminary data.</text>
</comment>
<reference evidence="3 4" key="1">
    <citation type="submission" date="2021-02" db="EMBL/GenBank/DDBJ databases">
        <title>Variation within the Batrachochytrium salamandrivorans European outbreak.</title>
        <authorList>
            <person name="Kelly M."/>
            <person name="Pasmans F."/>
            <person name="Shea T.P."/>
            <person name="Munoz J.F."/>
            <person name="Carranza S."/>
            <person name="Cuomo C.A."/>
            <person name="Martel A."/>
        </authorList>
    </citation>
    <scope>NUCLEOTIDE SEQUENCE [LARGE SCALE GENOMIC DNA]</scope>
    <source>
        <strain evidence="3 4">AMFP18/2</strain>
    </source>
</reference>
<sequence length="249" mass="28479">MKPTTTIAVLCLVVAGASAMNPPSNHQPDSPDAADSSQSSKHRGLRYTWNKKTKGPQSPDVQARRRMSSNMKQSHHETPREEQQSTESPPDERSDASPSMTNVHQETPRTHSSSTSSTNQWKKLASKSKEEREKRANALQKRVGVTYKEYVLAGEKYHLEYSRIDPKEVRNAADRELLRNKCAQLEVYSYSYNLAFYMLRLFERTMSELEKVESGEETDETGSDDMPTRPVLVEQRCKKLYAELYRQSD</sequence>